<reference evidence="2 3" key="1">
    <citation type="submission" date="2020-08" db="EMBL/GenBank/DDBJ databases">
        <title>Genomic Encyclopedia of Type Strains, Phase III (KMG-III): the genomes of soil and plant-associated and newly described type strains.</title>
        <authorList>
            <person name="Whitman W."/>
        </authorList>
    </citation>
    <scope>NUCLEOTIDE SEQUENCE [LARGE SCALE GENOMIC DNA]</scope>
    <source>
        <strain evidence="2 3">CECT 3265</strain>
    </source>
</reference>
<dbReference type="AlphaFoldDB" id="A0A7W7L8Y9"/>
<evidence type="ECO:0000256" key="1">
    <source>
        <dbReference type="SAM" id="MobiDB-lite"/>
    </source>
</evidence>
<accession>A0A7W7L8Y9</accession>
<protein>
    <submittedName>
        <fullName evidence="2">Ribosome recycling factor</fullName>
    </submittedName>
</protein>
<name>A0A7W7L8Y9_STRNE</name>
<evidence type="ECO:0000313" key="2">
    <source>
        <dbReference type="EMBL" id="MBB4885762.1"/>
    </source>
</evidence>
<feature type="compositionally biased region" description="Basic and acidic residues" evidence="1">
    <location>
        <begin position="1"/>
        <end position="12"/>
    </location>
</feature>
<feature type="region of interest" description="Disordered" evidence="1">
    <location>
        <begin position="1"/>
        <end position="26"/>
    </location>
</feature>
<dbReference type="Proteomes" id="UP000556436">
    <property type="component" value="Unassembled WGS sequence"/>
</dbReference>
<gene>
    <name evidence="2" type="ORF">FHS38_001791</name>
</gene>
<dbReference type="RefSeq" id="WP_184732585.1">
    <property type="nucleotide sequence ID" value="NZ_BMRW01000010.1"/>
</dbReference>
<evidence type="ECO:0000313" key="3">
    <source>
        <dbReference type="Proteomes" id="UP000556436"/>
    </source>
</evidence>
<proteinExistence type="predicted"/>
<sequence>MAGFLDRAKEQAQRSMAQGKEKLEEVQAQRAGGDLLKRLGAAYYAEKHGMGTPEATQRALSELETHISAHGDGFLRGA</sequence>
<dbReference type="EMBL" id="JACHJG010000003">
    <property type="protein sequence ID" value="MBB4885762.1"/>
    <property type="molecule type" value="Genomic_DNA"/>
</dbReference>
<keyword evidence="3" id="KW-1185">Reference proteome</keyword>
<comment type="caution">
    <text evidence="2">The sequence shown here is derived from an EMBL/GenBank/DDBJ whole genome shotgun (WGS) entry which is preliminary data.</text>
</comment>
<organism evidence="2 3">
    <name type="scientific">Streptomyces netropsis</name>
    <name type="common">Streptoverticillium netropsis</name>
    <dbReference type="NCBI Taxonomy" id="55404"/>
    <lineage>
        <taxon>Bacteria</taxon>
        <taxon>Bacillati</taxon>
        <taxon>Actinomycetota</taxon>
        <taxon>Actinomycetes</taxon>
        <taxon>Kitasatosporales</taxon>
        <taxon>Streptomycetaceae</taxon>
        <taxon>Streptomyces</taxon>
    </lineage>
</organism>